<gene>
    <name evidence="1" type="ORF">CCACVL1_27445</name>
</gene>
<dbReference type="Proteomes" id="UP000188268">
    <property type="component" value="Unassembled WGS sequence"/>
</dbReference>
<sequence>RLSQPRPSLKLHRLQLSFLFRSCLSLLLLLLQTETLNFP</sequence>
<keyword evidence="2" id="KW-1185">Reference proteome</keyword>
<dbReference type="AlphaFoldDB" id="A0A1R3GAC8"/>
<feature type="non-terminal residue" evidence="1">
    <location>
        <position position="1"/>
    </location>
</feature>
<reference evidence="1 2" key="1">
    <citation type="submission" date="2013-09" db="EMBL/GenBank/DDBJ databases">
        <title>Corchorus capsularis genome sequencing.</title>
        <authorList>
            <person name="Alam M."/>
            <person name="Haque M.S."/>
            <person name="Islam M.S."/>
            <person name="Emdad E.M."/>
            <person name="Islam M.M."/>
            <person name="Ahmed B."/>
            <person name="Halim A."/>
            <person name="Hossen Q.M.M."/>
            <person name="Hossain M.Z."/>
            <person name="Ahmed R."/>
            <person name="Khan M.M."/>
            <person name="Islam R."/>
            <person name="Rashid M.M."/>
            <person name="Khan S.A."/>
            <person name="Rahman M.S."/>
            <person name="Alam M."/>
        </authorList>
    </citation>
    <scope>NUCLEOTIDE SEQUENCE [LARGE SCALE GENOMIC DNA]</scope>
    <source>
        <strain evidence="2">cv. CVL-1</strain>
        <tissue evidence="1">Whole seedling</tissue>
    </source>
</reference>
<dbReference type="Gramene" id="OMO54960">
    <property type="protein sequence ID" value="OMO54960"/>
    <property type="gene ID" value="CCACVL1_27445"/>
</dbReference>
<name>A0A1R3GAC8_COCAP</name>
<evidence type="ECO:0000313" key="2">
    <source>
        <dbReference type="Proteomes" id="UP000188268"/>
    </source>
</evidence>
<protein>
    <submittedName>
        <fullName evidence="1">Uncharacterized protein</fullName>
    </submittedName>
</protein>
<dbReference type="EMBL" id="AWWV01014820">
    <property type="protein sequence ID" value="OMO54960.1"/>
    <property type="molecule type" value="Genomic_DNA"/>
</dbReference>
<accession>A0A1R3GAC8</accession>
<evidence type="ECO:0000313" key="1">
    <source>
        <dbReference type="EMBL" id="OMO54960.1"/>
    </source>
</evidence>
<proteinExistence type="predicted"/>
<comment type="caution">
    <text evidence="1">The sequence shown here is derived from an EMBL/GenBank/DDBJ whole genome shotgun (WGS) entry which is preliminary data.</text>
</comment>
<organism evidence="1 2">
    <name type="scientific">Corchorus capsularis</name>
    <name type="common">Jute</name>
    <dbReference type="NCBI Taxonomy" id="210143"/>
    <lineage>
        <taxon>Eukaryota</taxon>
        <taxon>Viridiplantae</taxon>
        <taxon>Streptophyta</taxon>
        <taxon>Embryophyta</taxon>
        <taxon>Tracheophyta</taxon>
        <taxon>Spermatophyta</taxon>
        <taxon>Magnoliopsida</taxon>
        <taxon>eudicotyledons</taxon>
        <taxon>Gunneridae</taxon>
        <taxon>Pentapetalae</taxon>
        <taxon>rosids</taxon>
        <taxon>malvids</taxon>
        <taxon>Malvales</taxon>
        <taxon>Malvaceae</taxon>
        <taxon>Grewioideae</taxon>
        <taxon>Apeibeae</taxon>
        <taxon>Corchorus</taxon>
    </lineage>
</organism>